<protein>
    <recommendedName>
        <fullName evidence="3">B box-type domain-containing protein</fullName>
    </recommendedName>
</protein>
<reference evidence="4" key="1">
    <citation type="submission" date="2022-03" db="EMBL/GenBank/DDBJ databases">
        <title>Draft genome sequence of Aduncisulcus paluster, a free-living microaerophilic Fornicata.</title>
        <authorList>
            <person name="Yuyama I."/>
            <person name="Kume K."/>
            <person name="Tamura T."/>
            <person name="Inagaki Y."/>
            <person name="Hashimoto T."/>
        </authorList>
    </citation>
    <scope>NUCLEOTIDE SEQUENCE</scope>
    <source>
        <strain evidence="4">NY0171</strain>
    </source>
</reference>
<dbReference type="CDD" id="cd19757">
    <property type="entry name" value="Bbox1"/>
    <property type="match status" value="2"/>
</dbReference>
<keyword evidence="5" id="KW-1185">Reference proteome</keyword>
<keyword evidence="2" id="KW-0175">Coiled coil</keyword>
<dbReference type="PROSITE" id="PS50119">
    <property type="entry name" value="ZF_BBOX"/>
    <property type="match status" value="2"/>
</dbReference>
<feature type="domain" description="B box-type" evidence="3">
    <location>
        <begin position="290"/>
        <end position="336"/>
    </location>
</feature>
<dbReference type="Pfam" id="PF00643">
    <property type="entry name" value="zf-B_box"/>
    <property type="match status" value="2"/>
</dbReference>
<dbReference type="PANTHER" id="PTHR25462:SF229">
    <property type="entry name" value="TRANSCRIPTION INTERMEDIARY FACTOR 1-BETA"/>
    <property type="match status" value="1"/>
</dbReference>
<evidence type="ECO:0000256" key="1">
    <source>
        <dbReference type="PROSITE-ProRule" id="PRU00024"/>
    </source>
</evidence>
<keyword evidence="1" id="KW-0862">Zinc</keyword>
<gene>
    <name evidence="4" type="ORF">ADUPG1_010511</name>
</gene>
<dbReference type="SMART" id="SM00336">
    <property type="entry name" value="BBOX"/>
    <property type="match status" value="2"/>
</dbReference>
<evidence type="ECO:0000313" key="4">
    <source>
        <dbReference type="EMBL" id="GKT14578.1"/>
    </source>
</evidence>
<accession>A0ABQ5JSZ4</accession>
<evidence type="ECO:0000313" key="5">
    <source>
        <dbReference type="Proteomes" id="UP001057375"/>
    </source>
</evidence>
<comment type="caution">
    <text evidence="4">The sequence shown here is derived from an EMBL/GenBank/DDBJ whole genome shotgun (WGS) entry which is preliminary data.</text>
</comment>
<organism evidence="4 5">
    <name type="scientific">Aduncisulcus paluster</name>
    <dbReference type="NCBI Taxonomy" id="2918883"/>
    <lineage>
        <taxon>Eukaryota</taxon>
        <taxon>Metamonada</taxon>
        <taxon>Carpediemonas-like organisms</taxon>
        <taxon>Aduncisulcus</taxon>
    </lineage>
</organism>
<keyword evidence="1" id="KW-0863">Zinc-finger</keyword>
<proteinExistence type="predicted"/>
<name>A0ABQ5JSZ4_9EUKA</name>
<dbReference type="InterPro" id="IPR000315">
    <property type="entry name" value="Znf_B-box"/>
</dbReference>
<sequence length="891" mass="98934">MFNSFFCDGCQCQSFSGYVLSCNHKLCIDCIDCIKRVNNPRVETSSDLDKSAHSTSHHALSIHDLLSKSQIDRQQQYIASDTLVPVSPPIKPLVREQSFELSQITGLRCPLCFSKSSFFPSTPQDVLCDECQRAEAKFFCKTCQNNYCSKCNGLVHAHKVTQFHKISPISSKSPSQAAVSIVPSSLVKPPISAISCRFHPTIDAQYIILETEYPVCEKCVHSPSFQSLHAVPLENYASSGQQQYIASDTLVPVSPPIKPLVREQSFELSQITGLRCPLCFSKSSFFPSTPQDVLCDECQRAEAKFFCKTCQNNYCSKCNGLVHAHKVTQFHKISPISSKSPSQAAVSIVPSSLVKPPISAISCRFHPTIDAQYIILETEYPVCEKCVHSPSFQSLHAVPLENYASSVQLDFISARKRSQITHKNSRKCLEFLSKTLVRCECEHDDIEEVISSVRCSLHEMIDKRLDTLQEQLRSISQERILYVHQLHEALEQALYQSEFFSRTSLDICGKKSVGDVIEVNKAIRGKIKNLRKTLKRLQHEVKEVEASILVEKSDDDQREAIAMSLLRSGMKSSGSRVVRLGDSSVVSNQSESRSFSISVASSTSPLSHSFSLPGIFTPLGMSEIIQDISIEKSDIRRTWEARMSVLKLILEQQECSLDSSGRLAEVESSSRSEVVSKKSISSNHSFVDDKSNFSRRVLATPHVVQEKLVLTPHTSSYTHPKHPMSASFASSLISKGLKDDVFPPLHRSSGRKISFFCSKCHQHLLHSLPLSTHKLHAQCLKHRGGGVDVIDKRTQIHSGSSTSIESMLSISPSHVVPGATVLTKKIIICSAGARSDRKVRWMGIACSHCHGIIGRRLIDGAVAQNDKIVADDCTQCGIEILAERIIPDFLE</sequence>
<evidence type="ECO:0000259" key="3">
    <source>
        <dbReference type="PROSITE" id="PS50119"/>
    </source>
</evidence>
<dbReference type="Gene3D" id="3.30.160.60">
    <property type="entry name" value="Classic Zinc Finger"/>
    <property type="match status" value="2"/>
</dbReference>
<dbReference type="EMBL" id="BQXS01011604">
    <property type="protein sequence ID" value="GKT14578.1"/>
    <property type="molecule type" value="Genomic_DNA"/>
</dbReference>
<keyword evidence="1" id="KW-0479">Metal-binding</keyword>
<dbReference type="Proteomes" id="UP001057375">
    <property type="component" value="Unassembled WGS sequence"/>
</dbReference>
<feature type="coiled-coil region" evidence="2">
    <location>
        <begin position="520"/>
        <end position="554"/>
    </location>
</feature>
<dbReference type="InterPro" id="IPR047153">
    <property type="entry name" value="TRIM45/56/19-like"/>
</dbReference>
<dbReference type="PANTHER" id="PTHR25462">
    <property type="entry name" value="BONUS, ISOFORM C-RELATED"/>
    <property type="match status" value="1"/>
</dbReference>
<evidence type="ECO:0000256" key="2">
    <source>
        <dbReference type="SAM" id="Coils"/>
    </source>
</evidence>
<feature type="domain" description="B box-type" evidence="3">
    <location>
        <begin position="123"/>
        <end position="169"/>
    </location>
</feature>